<dbReference type="EMBL" id="QCYY01000505">
    <property type="protein sequence ID" value="ROT84742.1"/>
    <property type="molecule type" value="Genomic_DNA"/>
</dbReference>
<evidence type="ECO:0000256" key="9">
    <source>
        <dbReference type="ARBA" id="ARBA00023180"/>
    </source>
</evidence>
<comment type="caution">
    <text evidence="10">Lacks conserved residue(s) required for the propagation of feature annotation.</text>
</comment>
<dbReference type="GO" id="GO:0030154">
    <property type="term" value="P:cell differentiation"/>
    <property type="evidence" value="ECO:0007669"/>
    <property type="project" value="UniProtKB-KW"/>
</dbReference>
<dbReference type="Pfam" id="PF01759">
    <property type="entry name" value="NTR"/>
    <property type="match status" value="1"/>
</dbReference>
<proteinExistence type="inferred from homology"/>
<feature type="disulfide bond" evidence="10">
    <location>
        <begin position="57"/>
        <end position="103"/>
    </location>
</feature>
<evidence type="ECO:0000313" key="15">
    <source>
        <dbReference type="Proteomes" id="UP000283509"/>
    </source>
</evidence>
<feature type="signal peptide" evidence="12">
    <location>
        <begin position="1"/>
        <end position="35"/>
    </location>
</feature>
<keyword evidence="7" id="KW-0221">Differentiation</keyword>
<evidence type="ECO:0000256" key="12">
    <source>
        <dbReference type="SAM" id="SignalP"/>
    </source>
</evidence>
<dbReference type="InterPro" id="IPR015526">
    <property type="entry name" value="Frizzled/SFRP"/>
</dbReference>
<feature type="domain" description="FZ" evidence="13">
    <location>
        <begin position="49"/>
        <end position="164"/>
    </location>
</feature>
<feature type="chain" id="PRO_5019106130" evidence="12">
    <location>
        <begin position="36"/>
        <end position="414"/>
    </location>
</feature>
<protein>
    <submittedName>
        <fullName evidence="14">Frizzled-related protein</fullName>
    </submittedName>
</protein>
<dbReference type="GO" id="GO:0035567">
    <property type="term" value="P:non-canonical Wnt signaling pathway"/>
    <property type="evidence" value="ECO:0007669"/>
    <property type="project" value="TreeGrafter"/>
</dbReference>
<comment type="caution">
    <text evidence="14">The sequence shown here is derived from an EMBL/GenBank/DDBJ whole genome shotgun (WGS) entry which is preliminary data.</text>
</comment>
<keyword evidence="15" id="KW-1185">Reference proteome</keyword>
<accession>A0A423U7R7</accession>
<evidence type="ECO:0000259" key="13">
    <source>
        <dbReference type="PROSITE" id="PS50038"/>
    </source>
</evidence>
<evidence type="ECO:0000256" key="7">
    <source>
        <dbReference type="ARBA" id="ARBA00022782"/>
    </source>
</evidence>
<dbReference type="PANTHER" id="PTHR11309">
    <property type="entry name" value="FRIZZLED"/>
    <property type="match status" value="1"/>
</dbReference>
<evidence type="ECO:0000256" key="2">
    <source>
        <dbReference type="ARBA" id="ARBA00010054"/>
    </source>
</evidence>
<dbReference type="SMART" id="SM00063">
    <property type="entry name" value="FRI"/>
    <property type="match status" value="1"/>
</dbReference>
<dbReference type="SUPFAM" id="SSF63501">
    <property type="entry name" value="Frizzled cysteine-rich domain"/>
    <property type="match status" value="1"/>
</dbReference>
<feature type="region of interest" description="Disordered" evidence="11">
    <location>
        <begin position="300"/>
        <end position="349"/>
    </location>
</feature>
<comment type="subcellular location">
    <subcellularLocation>
        <location evidence="1">Secreted</location>
    </subcellularLocation>
</comment>
<reference evidence="14 15" key="2">
    <citation type="submission" date="2019-01" db="EMBL/GenBank/DDBJ databases">
        <title>The decoding of complex shrimp genome reveals the adaptation for benthos swimmer, frequently molting mechanism and breeding impact on genome.</title>
        <authorList>
            <person name="Sun Y."/>
            <person name="Gao Y."/>
            <person name="Yu Y."/>
        </authorList>
    </citation>
    <scope>NUCLEOTIDE SEQUENCE [LARGE SCALE GENOMIC DNA]</scope>
    <source>
        <tissue evidence="14">Muscle</tissue>
    </source>
</reference>
<dbReference type="InterPro" id="IPR036790">
    <property type="entry name" value="Frizzled_dom_sf"/>
</dbReference>
<dbReference type="InterPro" id="IPR020067">
    <property type="entry name" value="Frizzled_dom"/>
</dbReference>
<keyword evidence="4" id="KW-0964">Secreted</keyword>
<dbReference type="PROSITE" id="PS50038">
    <property type="entry name" value="FZ"/>
    <property type="match status" value="1"/>
</dbReference>
<keyword evidence="3" id="KW-0217">Developmental protein</keyword>
<name>A0A423U7R7_PENVA</name>
<evidence type="ECO:0000256" key="3">
    <source>
        <dbReference type="ARBA" id="ARBA00022473"/>
    </source>
</evidence>
<dbReference type="GO" id="GO:0017147">
    <property type="term" value="F:Wnt-protein binding"/>
    <property type="evidence" value="ECO:0007669"/>
    <property type="project" value="TreeGrafter"/>
</dbReference>
<dbReference type="GO" id="GO:0005737">
    <property type="term" value="C:cytoplasm"/>
    <property type="evidence" value="ECO:0007669"/>
    <property type="project" value="TreeGrafter"/>
</dbReference>
<keyword evidence="9" id="KW-0325">Glycoprotein</keyword>
<dbReference type="STRING" id="6689.A0A423U7R7"/>
<dbReference type="Gene3D" id="2.40.50.120">
    <property type="match status" value="1"/>
</dbReference>
<evidence type="ECO:0000256" key="11">
    <source>
        <dbReference type="SAM" id="MobiDB-lite"/>
    </source>
</evidence>
<feature type="compositionally biased region" description="Pro residues" evidence="11">
    <location>
        <begin position="303"/>
        <end position="312"/>
    </location>
</feature>
<sequence length="414" mass="46139">MRAPAGAHAAWSWAARAQGWMVALGVLWACLSLRGISVQATQAQFGPQCEEIKIPMCRNMPYNLTRLPNLLHHSTQENAQLAIDQFELLRWTKCSDQLEFFLCSMYAPICTVDFATEAVPPCRSVCEASRDGCEPLLRRFNIPWPESLECAHLPVYDRGVCITPEAIITAEASPQPEVEEGPCECLRRPKLREKIYKKRDFDYVLRGTVQSVDTFGGLTLTTVLVSHVVRAGRVRVLAGESAHLWTNRSCACPPLALAQDSLLLGWEDFANSRLLYLEGSIVVPYRKRYVKKIQAWDGFTWKPPTPRPPDPPLAQHHNKRGNGRQITPPPAVHTSGQQQEGEKEPKNRGRRVLCRAALADAEEEAALAQEASEWASLCLLRVLRALGIRFKGTKPFEALGNGTGLVTCVTRMCC</sequence>
<evidence type="ECO:0000313" key="14">
    <source>
        <dbReference type="EMBL" id="ROT84742.1"/>
    </source>
</evidence>
<feature type="disulfide bond" evidence="10">
    <location>
        <begin position="126"/>
        <end position="150"/>
    </location>
</feature>
<keyword evidence="6 12" id="KW-0732">Signal</keyword>
<dbReference type="GO" id="GO:0060070">
    <property type="term" value="P:canonical Wnt signaling pathway"/>
    <property type="evidence" value="ECO:0007669"/>
    <property type="project" value="TreeGrafter"/>
</dbReference>
<evidence type="ECO:0000256" key="4">
    <source>
        <dbReference type="ARBA" id="ARBA00022525"/>
    </source>
</evidence>
<comment type="similarity">
    <text evidence="2">Belongs to the secreted frizzled-related protein (sFRP) family.</text>
</comment>
<dbReference type="AlphaFoldDB" id="A0A423U7R7"/>
<dbReference type="InterPro" id="IPR008993">
    <property type="entry name" value="TIMP-like_OB-fold"/>
</dbReference>
<dbReference type="SUPFAM" id="SSF50242">
    <property type="entry name" value="TIMP-like"/>
    <property type="match status" value="1"/>
</dbReference>
<dbReference type="Pfam" id="PF01392">
    <property type="entry name" value="Fz"/>
    <property type="match status" value="1"/>
</dbReference>
<organism evidence="14 15">
    <name type="scientific">Penaeus vannamei</name>
    <name type="common">Whiteleg shrimp</name>
    <name type="synonym">Litopenaeus vannamei</name>
    <dbReference type="NCBI Taxonomy" id="6689"/>
    <lineage>
        <taxon>Eukaryota</taxon>
        <taxon>Metazoa</taxon>
        <taxon>Ecdysozoa</taxon>
        <taxon>Arthropoda</taxon>
        <taxon>Crustacea</taxon>
        <taxon>Multicrustacea</taxon>
        <taxon>Malacostraca</taxon>
        <taxon>Eumalacostraca</taxon>
        <taxon>Eucarida</taxon>
        <taxon>Decapoda</taxon>
        <taxon>Dendrobranchiata</taxon>
        <taxon>Penaeoidea</taxon>
        <taxon>Penaeidae</taxon>
        <taxon>Penaeus</taxon>
    </lineage>
</organism>
<evidence type="ECO:0000256" key="1">
    <source>
        <dbReference type="ARBA" id="ARBA00004613"/>
    </source>
</evidence>
<reference evidence="14 15" key="1">
    <citation type="submission" date="2018-04" db="EMBL/GenBank/DDBJ databases">
        <authorList>
            <person name="Zhang X."/>
            <person name="Yuan J."/>
            <person name="Li F."/>
            <person name="Xiang J."/>
        </authorList>
    </citation>
    <scope>NUCLEOTIDE SEQUENCE [LARGE SCALE GENOMIC DNA]</scope>
    <source>
        <tissue evidence="14">Muscle</tissue>
    </source>
</reference>
<evidence type="ECO:0000256" key="5">
    <source>
        <dbReference type="ARBA" id="ARBA00022687"/>
    </source>
</evidence>
<dbReference type="FunFam" id="1.10.2000.10:FF:000005">
    <property type="entry name" value="secreted frizzled-related protein 4"/>
    <property type="match status" value="1"/>
</dbReference>
<evidence type="ECO:0000256" key="10">
    <source>
        <dbReference type="PROSITE-ProRule" id="PRU00090"/>
    </source>
</evidence>
<dbReference type="Gene3D" id="1.10.2000.10">
    <property type="entry name" value="Frizzled cysteine-rich domain"/>
    <property type="match status" value="1"/>
</dbReference>
<dbReference type="Proteomes" id="UP000283509">
    <property type="component" value="Unassembled WGS sequence"/>
</dbReference>
<evidence type="ECO:0000256" key="6">
    <source>
        <dbReference type="ARBA" id="ARBA00022729"/>
    </source>
</evidence>
<dbReference type="GO" id="GO:0090090">
    <property type="term" value="P:negative regulation of canonical Wnt signaling pathway"/>
    <property type="evidence" value="ECO:0007669"/>
    <property type="project" value="UniProtKB-ARBA"/>
</dbReference>
<dbReference type="InterPro" id="IPR018933">
    <property type="entry name" value="Netrin_module_non-TIMP"/>
</dbReference>
<evidence type="ECO:0000256" key="8">
    <source>
        <dbReference type="ARBA" id="ARBA00023157"/>
    </source>
</evidence>
<gene>
    <name evidence="14" type="ORF">C7M84_022087</name>
</gene>
<dbReference type="GO" id="GO:0005615">
    <property type="term" value="C:extracellular space"/>
    <property type="evidence" value="ECO:0007669"/>
    <property type="project" value="TreeGrafter"/>
</dbReference>
<feature type="disulfide bond" evidence="10">
    <location>
        <begin position="49"/>
        <end position="110"/>
    </location>
</feature>
<keyword evidence="5" id="KW-0879">Wnt signaling pathway</keyword>
<keyword evidence="8 10" id="KW-1015">Disulfide bond</keyword>
<dbReference type="PANTHER" id="PTHR11309:SF96">
    <property type="entry name" value="SECRETED FRIZZLED-RELATED PROTEIN 3"/>
    <property type="match status" value="1"/>
</dbReference>
<dbReference type="OrthoDB" id="10063776at2759"/>